<name>A0AAW5R6F4_9HYPH</name>
<evidence type="ECO:0000313" key="1">
    <source>
        <dbReference type="EMBL" id="MCT8974667.1"/>
    </source>
</evidence>
<dbReference type="Proteomes" id="UP001320898">
    <property type="component" value="Unassembled WGS sequence"/>
</dbReference>
<protein>
    <recommendedName>
        <fullName evidence="3">Cysteine rich repeat-containing protein</fullName>
    </recommendedName>
</protein>
<accession>A0AAW5R6F4</accession>
<dbReference type="EMBL" id="JALIDZ010000013">
    <property type="protein sequence ID" value="MCT8974667.1"/>
    <property type="molecule type" value="Genomic_DNA"/>
</dbReference>
<proteinExistence type="predicted"/>
<gene>
    <name evidence="1" type="ORF">MUB46_22620</name>
</gene>
<comment type="caution">
    <text evidence="1">The sequence shown here is derived from an EMBL/GenBank/DDBJ whole genome shotgun (WGS) entry which is preliminary data.</text>
</comment>
<sequence>MDERRGVAAQTETDLRLRLSVVAASLLTALFITMPGTAQADDMMSSCEGEIAAVCSGVSMGRGRIAACLYANGDNLSGACKIEVLKVSNSRTFQRYLPTGIHSLQGLDQESDLRAACIADADKVCTGVTKDKGRLLACVYSRSNRVSEACWAAAKQSSID</sequence>
<dbReference type="AlphaFoldDB" id="A0AAW5R6F4"/>
<dbReference type="RefSeq" id="WP_261618248.1">
    <property type="nucleotide sequence ID" value="NZ_JALIDZ010000013.1"/>
</dbReference>
<keyword evidence="2" id="KW-1185">Reference proteome</keyword>
<evidence type="ECO:0008006" key="3">
    <source>
        <dbReference type="Google" id="ProtNLM"/>
    </source>
</evidence>
<reference evidence="1 2" key="1">
    <citation type="submission" date="2022-04" db="EMBL/GenBank/DDBJ databases">
        <authorList>
            <person name="Ye Y.-Q."/>
            <person name="Du Z.-J."/>
        </authorList>
    </citation>
    <scope>NUCLEOTIDE SEQUENCE [LARGE SCALE GENOMIC DNA]</scope>
    <source>
        <strain evidence="1 2">A6E488</strain>
    </source>
</reference>
<evidence type="ECO:0000313" key="2">
    <source>
        <dbReference type="Proteomes" id="UP001320898"/>
    </source>
</evidence>
<organism evidence="1 2">
    <name type="scientific">Microbaculum marinisediminis</name>
    <dbReference type="NCBI Taxonomy" id="2931392"/>
    <lineage>
        <taxon>Bacteria</taxon>
        <taxon>Pseudomonadati</taxon>
        <taxon>Pseudomonadota</taxon>
        <taxon>Alphaproteobacteria</taxon>
        <taxon>Hyphomicrobiales</taxon>
        <taxon>Tepidamorphaceae</taxon>
        <taxon>Microbaculum</taxon>
    </lineage>
</organism>